<gene>
    <name evidence="2" type="ORF">R3W88_033511</name>
</gene>
<feature type="region of interest" description="Disordered" evidence="1">
    <location>
        <begin position="39"/>
        <end position="63"/>
    </location>
</feature>
<keyword evidence="3" id="KW-1185">Reference proteome</keyword>
<dbReference type="AlphaFoldDB" id="A0AAV9K151"/>
<comment type="caution">
    <text evidence="2">The sequence shown here is derived from an EMBL/GenBank/DDBJ whole genome shotgun (WGS) entry which is preliminary data.</text>
</comment>
<sequence length="63" mass="7340">MIKSQVNASNADLYAQLQNEQNKNKRMRKELNKLLKHVYKESSLNEQSSREDNQAGEDESEND</sequence>
<name>A0AAV9K151_9SOLN</name>
<evidence type="ECO:0000256" key="1">
    <source>
        <dbReference type="SAM" id="MobiDB-lite"/>
    </source>
</evidence>
<dbReference type="EMBL" id="JAWPEI010000039">
    <property type="protein sequence ID" value="KAK4706927.1"/>
    <property type="molecule type" value="Genomic_DNA"/>
</dbReference>
<organism evidence="2 3">
    <name type="scientific">Solanum pinnatisectum</name>
    <name type="common">tansyleaf nightshade</name>
    <dbReference type="NCBI Taxonomy" id="50273"/>
    <lineage>
        <taxon>Eukaryota</taxon>
        <taxon>Viridiplantae</taxon>
        <taxon>Streptophyta</taxon>
        <taxon>Embryophyta</taxon>
        <taxon>Tracheophyta</taxon>
        <taxon>Spermatophyta</taxon>
        <taxon>Magnoliopsida</taxon>
        <taxon>eudicotyledons</taxon>
        <taxon>Gunneridae</taxon>
        <taxon>Pentapetalae</taxon>
        <taxon>asterids</taxon>
        <taxon>lamiids</taxon>
        <taxon>Solanales</taxon>
        <taxon>Solanaceae</taxon>
        <taxon>Solanoideae</taxon>
        <taxon>Solaneae</taxon>
        <taxon>Solanum</taxon>
    </lineage>
</organism>
<evidence type="ECO:0000313" key="3">
    <source>
        <dbReference type="Proteomes" id="UP001311915"/>
    </source>
</evidence>
<feature type="compositionally biased region" description="Acidic residues" evidence="1">
    <location>
        <begin position="54"/>
        <end position="63"/>
    </location>
</feature>
<proteinExistence type="predicted"/>
<reference evidence="2 3" key="1">
    <citation type="submission" date="2023-10" db="EMBL/GenBank/DDBJ databases">
        <title>Genome-Wide Identification Analysis in wild type Solanum Pinnatisectum Reveals Some Genes Defensing Phytophthora Infestans.</title>
        <authorList>
            <person name="Sun C."/>
        </authorList>
    </citation>
    <scope>NUCLEOTIDE SEQUENCE [LARGE SCALE GENOMIC DNA]</scope>
    <source>
        <strain evidence="2">LQN</strain>
        <tissue evidence="2">Leaf</tissue>
    </source>
</reference>
<protein>
    <submittedName>
        <fullName evidence="2">Uncharacterized protein</fullName>
    </submittedName>
</protein>
<dbReference type="Proteomes" id="UP001311915">
    <property type="component" value="Unassembled WGS sequence"/>
</dbReference>
<evidence type="ECO:0000313" key="2">
    <source>
        <dbReference type="EMBL" id="KAK4706927.1"/>
    </source>
</evidence>
<feature type="region of interest" description="Disordered" evidence="1">
    <location>
        <begin position="1"/>
        <end position="27"/>
    </location>
</feature>
<accession>A0AAV9K151</accession>
<feature type="compositionally biased region" description="Polar residues" evidence="1">
    <location>
        <begin position="1"/>
        <end position="21"/>
    </location>
</feature>